<evidence type="ECO:0008006" key="4">
    <source>
        <dbReference type="Google" id="ProtNLM"/>
    </source>
</evidence>
<keyword evidence="1" id="KW-0472">Membrane</keyword>
<sequence>MSASHHQHIYCVHCNAEIESRYDLLVNLSFFSLSAYHTSCYSEALKGCQSIFLDGSPVNGAAFSWTSGFAFLFGMILLFIPKENIGGSRVWLLNVVLLLFPLARLCSWYIYERHLDK</sequence>
<gene>
    <name evidence="2" type="ORF">H9647_09690</name>
</gene>
<proteinExistence type="predicted"/>
<keyword evidence="1" id="KW-0812">Transmembrane</keyword>
<evidence type="ECO:0000313" key="2">
    <source>
        <dbReference type="EMBL" id="MBD7968336.1"/>
    </source>
</evidence>
<comment type="caution">
    <text evidence="2">The sequence shown here is derived from an EMBL/GenBank/DDBJ whole genome shotgun (WGS) entry which is preliminary data.</text>
</comment>
<feature type="transmembrane region" description="Helical" evidence="1">
    <location>
        <begin position="62"/>
        <end position="80"/>
    </location>
</feature>
<keyword evidence="3" id="KW-1185">Reference proteome</keyword>
<dbReference type="EMBL" id="JACSQL010000003">
    <property type="protein sequence ID" value="MBD7968336.1"/>
    <property type="molecule type" value="Genomic_DNA"/>
</dbReference>
<feature type="transmembrane region" description="Helical" evidence="1">
    <location>
        <begin position="92"/>
        <end position="111"/>
    </location>
</feature>
<organism evidence="2 3">
    <name type="scientific">Paenibacillus gallinarum</name>
    <dbReference type="NCBI Taxonomy" id="2762232"/>
    <lineage>
        <taxon>Bacteria</taxon>
        <taxon>Bacillati</taxon>
        <taxon>Bacillota</taxon>
        <taxon>Bacilli</taxon>
        <taxon>Bacillales</taxon>
        <taxon>Paenibacillaceae</taxon>
        <taxon>Paenibacillus</taxon>
    </lineage>
</organism>
<name>A0ABR8SXV3_9BACL</name>
<dbReference type="Proteomes" id="UP000608071">
    <property type="component" value="Unassembled WGS sequence"/>
</dbReference>
<evidence type="ECO:0000256" key="1">
    <source>
        <dbReference type="SAM" id="Phobius"/>
    </source>
</evidence>
<dbReference type="RefSeq" id="WP_191799575.1">
    <property type="nucleotide sequence ID" value="NZ_JACSQL010000003.1"/>
</dbReference>
<keyword evidence="1" id="KW-1133">Transmembrane helix</keyword>
<evidence type="ECO:0000313" key="3">
    <source>
        <dbReference type="Proteomes" id="UP000608071"/>
    </source>
</evidence>
<accession>A0ABR8SXV3</accession>
<reference evidence="2 3" key="1">
    <citation type="submission" date="2020-08" db="EMBL/GenBank/DDBJ databases">
        <title>A Genomic Blueprint of the Chicken Gut Microbiome.</title>
        <authorList>
            <person name="Gilroy R."/>
            <person name="Ravi A."/>
            <person name="Getino M."/>
            <person name="Pursley I."/>
            <person name="Horton D.L."/>
            <person name="Alikhan N.-F."/>
            <person name="Baker D."/>
            <person name="Gharbi K."/>
            <person name="Hall N."/>
            <person name="Watson M."/>
            <person name="Adriaenssens E.M."/>
            <person name="Foster-Nyarko E."/>
            <person name="Jarju S."/>
            <person name="Secka A."/>
            <person name="Antonio M."/>
            <person name="Oren A."/>
            <person name="Chaudhuri R."/>
            <person name="La Ragione R.M."/>
            <person name="Hildebrand F."/>
            <person name="Pallen M.J."/>
        </authorList>
    </citation>
    <scope>NUCLEOTIDE SEQUENCE [LARGE SCALE GENOMIC DNA]</scope>
    <source>
        <strain evidence="2 3">Sa2BVA9</strain>
    </source>
</reference>
<protein>
    <recommendedName>
        <fullName evidence="4">DUF983 domain-containing protein</fullName>
    </recommendedName>
</protein>